<dbReference type="Pfam" id="PF08378">
    <property type="entry name" value="NERD"/>
    <property type="match status" value="1"/>
</dbReference>
<proteinExistence type="predicted"/>
<protein>
    <submittedName>
        <fullName evidence="4">Nuclease-related domain-containing protein</fullName>
    </submittedName>
</protein>
<geneLocation type="plasmid" evidence="4 6">
    <name>pRho-VOC14-C342</name>
</geneLocation>
<keyword evidence="1" id="KW-1133">Transmembrane helix</keyword>
<dbReference type="AlphaFoldDB" id="A0AAX3YQ58"/>
<dbReference type="EMBL" id="JAPWIS010000017">
    <property type="protein sequence ID" value="MCZ4587699.1"/>
    <property type="molecule type" value="Genomic_DNA"/>
</dbReference>
<accession>A0AAX3YQ58</accession>
<evidence type="ECO:0000313" key="3">
    <source>
        <dbReference type="EMBL" id="MCZ4587699.1"/>
    </source>
</evidence>
<dbReference type="RefSeq" id="WP_269592046.1">
    <property type="nucleotide sequence ID" value="NZ_CP130954.1"/>
</dbReference>
<feature type="transmembrane region" description="Helical" evidence="1">
    <location>
        <begin position="143"/>
        <end position="160"/>
    </location>
</feature>
<name>A0AAX3YQ58_RHOOP</name>
<evidence type="ECO:0000313" key="5">
    <source>
        <dbReference type="Proteomes" id="UP001066327"/>
    </source>
</evidence>
<evidence type="ECO:0000259" key="2">
    <source>
        <dbReference type="Pfam" id="PF08378"/>
    </source>
</evidence>
<dbReference type="Proteomes" id="UP001231166">
    <property type="component" value="Plasmid pRho-VOC14-C342"/>
</dbReference>
<feature type="transmembrane region" description="Helical" evidence="1">
    <location>
        <begin position="114"/>
        <end position="131"/>
    </location>
</feature>
<feature type="transmembrane region" description="Helical" evidence="1">
    <location>
        <begin position="91"/>
        <end position="108"/>
    </location>
</feature>
<reference evidence="3" key="1">
    <citation type="submission" date="2022-12" db="EMBL/GenBank/DDBJ databases">
        <authorList>
            <person name="Krivoruchko A.V."/>
            <person name="Elkin A."/>
        </authorList>
    </citation>
    <scope>NUCLEOTIDE SEQUENCE</scope>
    <source>
        <strain evidence="3">IEGM 249</strain>
    </source>
</reference>
<keyword evidence="5" id="KW-1185">Reference proteome</keyword>
<reference evidence="4" key="2">
    <citation type="submission" date="2023-07" db="EMBL/GenBank/DDBJ databases">
        <title>Genomic analysis of Rhodococcus opacus VOC-14 with glycol ethers degradation activity.</title>
        <authorList>
            <person name="Narkevich D.A."/>
            <person name="Hlushen A.M."/>
            <person name="Akhremchuk A.E."/>
            <person name="Sikolenko M.A."/>
            <person name="Valentovich L.N."/>
        </authorList>
    </citation>
    <scope>NUCLEOTIDE SEQUENCE</scope>
    <source>
        <strain evidence="4">VOC-14</strain>
        <plasmid evidence="4">pRho-VOC14-C342</plasmid>
    </source>
</reference>
<evidence type="ECO:0000256" key="1">
    <source>
        <dbReference type="SAM" id="Phobius"/>
    </source>
</evidence>
<evidence type="ECO:0000313" key="6">
    <source>
        <dbReference type="Proteomes" id="UP001231166"/>
    </source>
</evidence>
<gene>
    <name evidence="3" type="ORF">O4328_29095</name>
    <name evidence="4" type="ORF">Q5707_38745</name>
</gene>
<keyword evidence="1" id="KW-0812">Transmembrane</keyword>
<dbReference type="Proteomes" id="UP001066327">
    <property type="component" value="Unassembled WGS sequence"/>
</dbReference>
<keyword evidence="4" id="KW-0614">Plasmid</keyword>
<dbReference type="InterPro" id="IPR011528">
    <property type="entry name" value="NERD"/>
</dbReference>
<feature type="transmembrane region" description="Helical" evidence="1">
    <location>
        <begin position="67"/>
        <end position="84"/>
    </location>
</feature>
<sequence>MSTPDAYSVGGDSPEIAGQSLRNRSRAQRRALRTLTGQLAVTSCAITATATTAVLLFLLPVKDALDVAFYTAVVLAAVHVLITFPRRAVGVGLALAAALLVFAIAGTYHLGASAPWAAVLVCAVTSVSVFSTRRITRPPYRPAVAALTVTVAAFWATAALGLPRWLWVAPALVAGLGAVGWRADWPITVRARRAGWRSKIRYRTGAPLVERPEGDGRWMAEEYLEIGADAEHITAQTLTGLDDRWHVLHSRALHYTAADADHIVIGPPGVLLVDSKYRSGHFESRPWVAEDGTAGADWFYNGQVLDADLAQSAIFEADRIAWAFHADSLDRQPVPVVLAIHGARMNVPWGQWTIELLGEPADDESEAPVVGTRVVMLVDATHLTEYLTSLPARQFTAPTKRELAAGREGSLSPELIEERAQRRYVRDLAAVCEHLFPRTA</sequence>
<feature type="domain" description="NERD" evidence="2">
    <location>
        <begin position="227"/>
        <end position="291"/>
    </location>
</feature>
<dbReference type="EMBL" id="CP130954">
    <property type="protein sequence ID" value="WLF51305.1"/>
    <property type="molecule type" value="Genomic_DNA"/>
</dbReference>
<keyword evidence="1" id="KW-0472">Membrane</keyword>
<evidence type="ECO:0000313" key="4">
    <source>
        <dbReference type="EMBL" id="WLF51305.1"/>
    </source>
</evidence>
<feature type="transmembrane region" description="Helical" evidence="1">
    <location>
        <begin position="39"/>
        <end position="61"/>
    </location>
</feature>
<organism evidence="4 6">
    <name type="scientific">Rhodococcus opacus</name>
    <name type="common">Nocardia opaca</name>
    <dbReference type="NCBI Taxonomy" id="37919"/>
    <lineage>
        <taxon>Bacteria</taxon>
        <taxon>Bacillati</taxon>
        <taxon>Actinomycetota</taxon>
        <taxon>Actinomycetes</taxon>
        <taxon>Mycobacteriales</taxon>
        <taxon>Nocardiaceae</taxon>
        <taxon>Rhodococcus</taxon>
    </lineage>
</organism>